<accession>A0A1S1QV23</accession>
<name>A0A1S1QV23_9ACTN</name>
<feature type="transmembrane region" description="Helical" evidence="2">
    <location>
        <begin position="41"/>
        <end position="64"/>
    </location>
</feature>
<reference evidence="4" key="1">
    <citation type="submission" date="2016-07" db="EMBL/GenBank/DDBJ databases">
        <title>Frankia sp. NRRL B-16219 Genome sequencing.</title>
        <authorList>
            <person name="Ghodhbane-Gtari F."/>
            <person name="Swanson E."/>
            <person name="Gueddou A."/>
            <person name="Louati M."/>
            <person name="Nouioui I."/>
            <person name="Hezbri K."/>
            <person name="Abebe-Akele F."/>
            <person name="Simpson S."/>
            <person name="Morris K."/>
            <person name="Thomas K."/>
            <person name="Gtari M."/>
            <person name="Tisa L.S."/>
        </authorList>
    </citation>
    <scope>NUCLEOTIDE SEQUENCE [LARGE SCALE GENOMIC DNA]</scope>
    <source>
        <strain evidence="4">NRRL B-16219</strain>
    </source>
</reference>
<dbReference type="AlphaFoldDB" id="A0A1S1QV23"/>
<dbReference type="Proteomes" id="UP000179769">
    <property type="component" value="Unassembled WGS sequence"/>
</dbReference>
<feature type="transmembrane region" description="Helical" evidence="2">
    <location>
        <begin position="195"/>
        <end position="213"/>
    </location>
</feature>
<feature type="transmembrane region" description="Helical" evidence="2">
    <location>
        <begin position="6"/>
        <end position="29"/>
    </location>
</feature>
<dbReference type="Pfam" id="PF03596">
    <property type="entry name" value="Cad"/>
    <property type="match status" value="2"/>
</dbReference>
<keyword evidence="2" id="KW-0472">Membrane</keyword>
<proteinExistence type="predicted"/>
<keyword evidence="2" id="KW-1133">Transmembrane helix</keyword>
<evidence type="ECO:0000313" key="3">
    <source>
        <dbReference type="EMBL" id="OHV37281.1"/>
    </source>
</evidence>
<evidence type="ECO:0000313" key="4">
    <source>
        <dbReference type="Proteomes" id="UP000179769"/>
    </source>
</evidence>
<dbReference type="OrthoDB" id="7995400at2"/>
<comment type="caution">
    <text evidence="3">The sequence shown here is derived from an EMBL/GenBank/DDBJ whole genome shotgun (WGS) entry which is preliminary data.</text>
</comment>
<keyword evidence="2" id="KW-0812">Transmembrane</keyword>
<gene>
    <name evidence="3" type="ORF">BBK14_02580</name>
</gene>
<dbReference type="InterPro" id="IPR004676">
    <property type="entry name" value="Cd-R_transporter"/>
</dbReference>
<dbReference type="EMBL" id="MAXA01000113">
    <property type="protein sequence ID" value="OHV37281.1"/>
    <property type="molecule type" value="Genomic_DNA"/>
</dbReference>
<dbReference type="RefSeq" id="WP_071061580.1">
    <property type="nucleotide sequence ID" value="NZ_MAXA01000113.1"/>
</dbReference>
<protein>
    <submittedName>
        <fullName evidence="3">Cadmium transporter</fullName>
    </submittedName>
</protein>
<evidence type="ECO:0000256" key="1">
    <source>
        <dbReference type="SAM" id="MobiDB-lite"/>
    </source>
</evidence>
<evidence type="ECO:0000256" key="2">
    <source>
        <dbReference type="SAM" id="Phobius"/>
    </source>
</evidence>
<feature type="transmembrane region" description="Helical" evidence="2">
    <location>
        <begin position="162"/>
        <end position="183"/>
    </location>
</feature>
<sequence>MNPGAVGQAIGLFAVTNIDDILVLALFFARGAGDRRAVPRIVAGQYVGFVGIVAVAVAAASGAALLPESAIAYLGLLPLALGLRAARRSLAERGDRAAATTGDPAGPGPDPDDEAGSEEQDRDASRRGPAALEVAAVTFANGGDNLGVYVPVFTAVGAGGTAVHAVVFLVLVAVWCAAGWFLATRPPVARALSRWGHVLLPLALVAIGLTILVEGGAFGL</sequence>
<keyword evidence="4" id="KW-1185">Reference proteome</keyword>
<organism evidence="3 4">
    <name type="scientific">Parafrankia soli</name>
    <dbReference type="NCBI Taxonomy" id="2599596"/>
    <lineage>
        <taxon>Bacteria</taxon>
        <taxon>Bacillati</taxon>
        <taxon>Actinomycetota</taxon>
        <taxon>Actinomycetes</taxon>
        <taxon>Frankiales</taxon>
        <taxon>Frankiaceae</taxon>
        <taxon>Parafrankia</taxon>
    </lineage>
</organism>
<feature type="compositionally biased region" description="Acidic residues" evidence="1">
    <location>
        <begin position="110"/>
        <end position="121"/>
    </location>
</feature>
<feature type="region of interest" description="Disordered" evidence="1">
    <location>
        <begin position="94"/>
        <end position="126"/>
    </location>
</feature>